<comment type="subcellular location">
    <subcellularLocation>
        <location evidence="1">Membrane</location>
        <topology evidence="1">Multi-pass membrane protein</topology>
    </subcellularLocation>
</comment>
<accession>A0A915E0C4</accession>
<dbReference type="Pfam" id="PF04791">
    <property type="entry name" value="LMBR1"/>
    <property type="match status" value="1"/>
</dbReference>
<sequence>MSYTIARKLEIVHYAKKITRFNQSTQVQRRSEHDSQLEGQRSLAPSNKYLAWSDGLGSFALQLALVFFLTIFLLNKYGNWQKQTLITFYKKCLLDESILNNVTISNAANTQNISLECEEPKGHVPDDTLLGLWRLVYWTSQLLTWVVLPILQSYSKAGEFTTLGRLKSAVYNNLIYYGTYGCIFFFLLVYAISKGVSLNFDHLKVLVISASNTWGLFLLVLLLGYGLIEVPRQLWQMGDRGYRLSKTYFDIDKLSIDKNDAEETIQEVYREAKEVMNVLKGTRGNAREKAQQIMSKFPHDLSRQLNSSRSAPNFGNSSNITDADASVISNEAYLVSLHFTSTKY</sequence>
<keyword evidence="3 7" id="KW-0812">Transmembrane</keyword>
<feature type="transmembrane region" description="Helical" evidence="7">
    <location>
        <begin position="49"/>
        <end position="74"/>
    </location>
</feature>
<dbReference type="WBParaSite" id="jg25595.1">
    <property type="protein sequence ID" value="jg25595.1"/>
    <property type="gene ID" value="jg25595"/>
</dbReference>
<reference evidence="9" key="1">
    <citation type="submission" date="2022-11" db="UniProtKB">
        <authorList>
            <consortium name="WormBaseParasite"/>
        </authorList>
    </citation>
    <scope>IDENTIFICATION</scope>
</reference>
<name>A0A915E0C4_9BILA</name>
<dbReference type="PANTHER" id="PTHR21355:SF0">
    <property type="entry name" value="G-PROTEIN COUPLED RECEPTOR-ASSOCIATED PROTEIN LMBRD2"/>
    <property type="match status" value="1"/>
</dbReference>
<comment type="similarity">
    <text evidence="2">Belongs to the LIMR family.</text>
</comment>
<evidence type="ECO:0000256" key="2">
    <source>
        <dbReference type="ARBA" id="ARBA00010487"/>
    </source>
</evidence>
<feature type="transmembrane region" description="Helical" evidence="7">
    <location>
        <begin position="205"/>
        <end position="228"/>
    </location>
</feature>
<dbReference type="AlphaFoldDB" id="A0A915E0C4"/>
<feature type="coiled-coil region" evidence="6">
    <location>
        <begin position="251"/>
        <end position="278"/>
    </location>
</feature>
<evidence type="ECO:0000256" key="5">
    <source>
        <dbReference type="ARBA" id="ARBA00023136"/>
    </source>
</evidence>
<evidence type="ECO:0000256" key="4">
    <source>
        <dbReference type="ARBA" id="ARBA00022989"/>
    </source>
</evidence>
<keyword evidence="4 7" id="KW-1133">Transmembrane helix</keyword>
<dbReference type="GO" id="GO:0016020">
    <property type="term" value="C:membrane"/>
    <property type="evidence" value="ECO:0007669"/>
    <property type="project" value="UniProtKB-SubCell"/>
</dbReference>
<dbReference type="InterPro" id="IPR051584">
    <property type="entry name" value="GPCR-associated_LMBR1"/>
</dbReference>
<evidence type="ECO:0000256" key="3">
    <source>
        <dbReference type="ARBA" id="ARBA00022692"/>
    </source>
</evidence>
<protein>
    <submittedName>
        <fullName evidence="9">Gustatory receptor</fullName>
    </submittedName>
</protein>
<evidence type="ECO:0000313" key="9">
    <source>
        <dbReference type="WBParaSite" id="jg25595.1"/>
    </source>
</evidence>
<keyword evidence="8" id="KW-1185">Reference proteome</keyword>
<dbReference type="Proteomes" id="UP000887574">
    <property type="component" value="Unplaced"/>
</dbReference>
<dbReference type="InterPro" id="IPR006876">
    <property type="entry name" value="LMBR1-like_membr_prot"/>
</dbReference>
<evidence type="ECO:0000256" key="1">
    <source>
        <dbReference type="ARBA" id="ARBA00004141"/>
    </source>
</evidence>
<keyword evidence="5 7" id="KW-0472">Membrane</keyword>
<evidence type="ECO:0000256" key="6">
    <source>
        <dbReference type="SAM" id="Coils"/>
    </source>
</evidence>
<keyword evidence="6" id="KW-0175">Coiled coil</keyword>
<proteinExistence type="inferred from homology"/>
<organism evidence="8 9">
    <name type="scientific">Ditylenchus dipsaci</name>
    <dbReference type="NCBI Taxonomy" id="166011"/>
    <lineage>
        <taxon>Eukaryota</taxon>
        <taxon>Metazoa</taxon>
        <taxon>Ecdysozoa</taxon>
        <taxon>Nematoda</taxon>
        <taxon>Chromadorea</taxon>
        <taxon>Rhabditida</taxon>
        <taxon>Tylenchina</taxon>
        <taxon>Tylenchomorpha</taxon>
        <taxon>Sphaerularioidea</taxon>
        <taxon>Anguinidae</taxon>
        <taxon>Anguininae</taxon>
        <taxon>Ditylenchus</taxon>
    </lineage>
</organism>
<evidence type="ECO:0000313" key="8">
    <source>
        <dbReference type="Proteomes" id="UP000887574"/>
    </source>
</evidence>
<feature type="transmembrane region" description="Helical" evidence="7">
    <location>
        <begin position="174"/>
        <end position="193"/>
    </location>
</feature>
<evidence type="ECO:0000256" key="7">
    <source>
        <dbReference type="SAM" id="Phobius"/>
    </source>
</evidence>
<dbReference type="PANTHER" id="PTHR21355">
    <property type="entry name" value="G-PROTEIN COUPLED RECEPTOR-ASSOCIATED PROTEIN LMBRD2"/>
    <property type="match status" value="1"/>
</dbReference>